<sequence>MAPSVSTPRLLACSEDHIPAVQKILEHYVLNTVITLALTPPSQDEVLQNFKQVLAQKLPFVVAVNEEEDVVGFTYATGFRSARKGYRHTVELSLFCHPQHAAKGIGPLLLNRLIDILKHPESFPEHVAEPRCEDEKVRVLLACMSVDESGWNKGLGLRDFYVKHGFEEVGHLRRVGQKFHRWIDTRYLQLSLW</sequence>
<gene>
    <name evidence="2" type="ORF">K458DRAFT_389337</name>
</gene>
<dbReference type="Pfam" id="PF13420">
    <property type="entry name" value="Acetyltransf_4"/>
    <property type="match status" value="1"/>
</dbReference>
<keyword evidence="3" id="KW-1185">Reference proteome</keyword>
<name>A0A6G1J1M9_9PLEO</name>
<protein>
    <submittedName>
        <fullName evidence="2">Acyl-CoA N-acyltransferase</fullName>
    </submittedName>
</protein>
<dbReference type="OrthoDB" id="2129362at2759"/>
<dbReference type="AlphaFoldDB" id="A0A6G1J1M9"/>
<feature type="domain" description="N-acetyltransferase" evidence="1">
    <location>
        <begin position="8"/>
        <end position="189"/>
    </location>
</feature>
<dbReference type="InterPro" id="IPR016181">
    <property type="entry name" value="Acyl_CoA_acyltransferase"/>
</dbReference>
<keyword evidence="2" id="KW-0012">Acyltransferase</keyword>
<dbReference type="EMBL" id="MU005582">
    <property type="protein sequence ID" value="KAF2684123.1"/>
    <property type="molecule type" value="Genomic_DNA"/>
</dbReference>
<dbReference type="GO" id="GO:0016747">
    <property type="term" value="F:acyltransferase activity, transferring groups other than amino-acyl groups"/>
    <property type="evidence" value="ECO:0007669"/>
    <property type="project" value="InterPro"/>
</dbReference>
<dbReference type="Proteomes" id="UP000799291">
    <property type="component" value="Unassembled WGS sequence"/>
</dbReference>
<dbReference type="Gene3D" id="3.40.630.30">
    <property type="match status" value="1"/>
</dbReference>
<keyword evidence="2" id="KW-0808">Transferase</keyword>
<dbReference type="InterPro" id="IPR000182">
    <property type="entry name" value="GNAT_dom"/>
</dbReference>
<evidence type="ECO:0000313" key="3">
    <source>
        <dbReference type="Proteomes" id="UP000799291"/>
    </source>
</evidence>
<proteinExistence type="predicted"/>
<dbReference type="PROSITE" id="PS51186">
    <property type="entry name" value="GNAT"/>
    <property type="match status" value="1"/>
</dbReference>
<reference evidence="2" key="1">
    <citation type="journal article" date="2020" name="Stud. Mycol.">
        <title>101 Dothideomycetes genomes: a test case for predicting lifestyles and emergence of pathogens.</title>
        <authorList>
            <person name="Haridas S."/>
            <person name="Albert R."/>
            <person name="Binder M."/>
            <person name="Bloem J."/>
            <person name="Labutti K."/>
            <person name="Salamov A."/>
            <person name="Andreopoulos B."/>
            <person name="Baker S."/>
            <person name="Barry K."/>
            <person name="Bills G."/>
            <person name="Bluhm B."/>
            <person name="Cannon C."/>
            <person name="Castanera R."/>
            <person name="Culley D."/>
            <person name="Daum C."/>
            <person name="Ezra D."/>
            <person name="Gonzalez J."/>
            <person name="Henrissat B."/>
            <person name="Kuo A."/>
            <person name="Liang C."/>
            <person name="Lipzen A."/>
            <person name="Lutzoni F."/>
            <person name="Magnuson J."/>
            <person name="Mondo S."/>
            <person name="Nolan M."/>
            <person name="Ohm R."/>
            <person name="Pangilinan J."/>
            <person name="Park H.-J."/>
            <person name="Ramirez L."/>
            <person name="Alfaro M."/>
            <person name="Sun H."/>
            <person name="Tritt A."/>
            <person name="Yoshinaga Y."/>
            <person name="Zwiers L.-H."/>
            <person name="Turgeon B."/>
            <person name="Goodwin S."/>
            <person name="Spatafora J."/>
            <person name="Crous P."/>
            <person name="Grigoriev I."/>
        </authorList>
    </citation>
    <scope>NUCLEOTIDE SEQUENCE</scope>
    <source>
        <strain evidence="2">CBS 122367</strain>
    </source>
</reference>
<accession>A0A6G1J1M9</accession>
<dbReference type="SUPFAM" id="SSF55729">
    <property type="entry name" value="Acyl-CoA N-acyltransferases (Nat)"/>
    <property type="match status" value="1"/>
</dbReference>
<organism evidence="2 3">
    <name type="scientific">Lentithecium fluviatile CBS 122367</name>
    <dbReference type="NCBI Taxonomy" id="1168545"/>
    <lineage>
        <taxon>Eukaryota</taxon>
        <taxon>Fungi</taxon>
        <taxon>Dikarya</taxon>
        <taxon>Ascomycota</taxon>
        <taxon>Pezizomycotina</taxon>
        <taxon>Dothideomycetes</taxon>
        <taxon>Pleosporomycetidae</taxon>
        <taxon>Pleosporales</taxon>
        <taxon>Massarineae</taxon>
        <taxon>Lentitheciaceae</taxon>
        <taxon>Lentithecium</taxon>
    </lineage>
</organism>
<evidence type="ECO:0000313" key="2">
    <source>
        <dbReference type="EMBL" id="KAF2684123.1"/>
    </source>
</evidence>
<evidence type="ECO:0000259" key="1">
    <source>
        <dbReference type="PROSITE" id="PS51186"/>
    </source>
</evidence>